<evidence type="ECO:0000256" key="1">
    <source>
        <dbReference type="SAM" id="MobiDB-lite"/>
    </source>
</evidence>
<feature type="region of interest" description="Disordered" evidence="1">
    <location>
        <begin position="1"/>
        <end position="33"/>
    </location>
</feature>
<dbReference type="EMBL" id="CAUWAG010000006">
    <property type="protein sequence ID" value="CAJ2503734.1"/>
    <property type="molecule type" value="Genomic_DNA"/>
</dbReference>
<dbReference type="AlphaFoldDB" id="A0AAI8YG93"/>
<dbReference type="Proteomes" id="UP001295740">
    <property type="component" value="Unassembled WGS sequence"/>
</dbReference>
<reference evidence="2" key="1">
    <citation type="submission" date="2023-10" db="EMBL/GenBank/DDBJ databases">
        <authorList>
            <person name="Hackl T."/>
        </authorList>
    </citation>
    <scope>NUCLEOTIDE SEQUENCE</scope>
</reference>
<name>A0AAI8YG93_9PEZI</name>
<feature type="compositionally biased region" description="Low complexity" evidence="1">
    <location>
        <begin position="16"/>
        <end position="27"/>
    </location>
</feature>
<proteinExistence type="predicted"/>
<accession>A0AAI8YG93</accession>
<evidence type="ECO:0000313" key="3">
    <source>
        <dbReference type="Proteomes" id="UP001295740"/>
    </source>
</evidence>
<evidence type="ECO:0000313" key="2">
    <source>
        <dbReference type="EMBL" id="CAJ2503734.1"/>
    </source>
</evidence>
<gene>
    <name evidence="2" type="ORF">KHLLAP_LOCUS4202</name>
</gene>
<sequence>MQLTDDWLPSRRMAESGTGVSAGTATTRQGTMANVKKHVNGNLDVSEASNVNWIEVASIRKVTWKGGDDPPQPPRARYPRPAQALALQINAPEAMHAPKPSGPLDAILTAIWHYPTFQSIGDDREVVEIFVQARQTYNQSGTDADEGDDKDTGGQSPDAILEYHLKHAEKPDWSWVDENSPSCRMHGKLEVATVALADRDPASAVARSPRGLYYLLVNPVAILLSQLELEGEERDLCVGFLDDATMSVS</sequence>
<keyword evidence="3" id="KW-1185">Reference proteome</keyword>
<protein>
    <submittedName>
        <fullName evidence="2">Uu.00g111280.m01.CDS01</fullName>
    </submittedName>
</protein>
<organism evidence="2 3">
    <name type="scientific">Anthostomella pinea</name>
    <dbReference type="NCBI Taxonomy" id="933095"/>
    <lineage>
        <taxon>Eukaryota</taxon>
        <taxon>Fungi</taxon>
        <taxon>Dikarya</taxon>
        <taxon>Ascomycota</taxon>
        <taxon>Pezizomycotina</taxon>
        <taxon>Sordariomycetes</taxon>
        <taxon>Xylariomycetidae</taxon>
        <taxon>Xylariales</taxon>
        <taxon>Xylariaceae</taxon>
        <taxon>Anthostomella</taxon>
    </lineage>
</organism>
<comment type="caution">
    <text evidence="2">The sequence shown here is derived from an EMBL/GenBank/DDBJ whole genome shotgun (WGS) entry which is preliminary data.</text>
</comment>